<gene>
    <name evidence="1" type="ORF">WG66_9454</name>
</gene>
<protein>
    <submittedName>
        <fullName evidence="1">Uncharacterized protein</fullName>
    </submittedName>
</protein>
<evidence type="ECO:0000313" key="2">
    <source>
        <dbReference type="Proteomes" id="UP000054988"/>
    </source>
</evidence>
<comment type="caution">
    <text evidence="1">The sequence shown here is derived from an EMBL/GenBank/DDBJ whole genome shotgun (WGS) entry which is preliminary data.</text>
</comment>
<sequence>MPTCHFKLV</sequence>
<proteinExistence type="predicted"/>
<organism evidence="1 2">
    <name type="scientific">Moniliophthora roreri</name>
    <name type="common">Frosty pod rot fungus</name>
    <name type="synonym">Monilia roreri</name>
    <dbReference type="NCBI Taxonomy" id="221103"/>
    <lineage>
        <taxon>Eukaryota</taxon>
        <taxon>Fungi</taxon>
        <taxon>Dikarya</taxon>
        <taxon>Basidiomycota</taxon>
        <taxon>Agaricomycotina</taxon>
        <taxon>Agaricomycetes</taxon>
        <taxon>Agaricomycetidae</taxon>
        <taxon>Agaricales</taxon>
        <taxon>Marasmiineae</taxon>
        <taxon>Marasmiaceae</taxon>
        <taxon>Moniliophthora</taxon>
    </lineage>
</organism>
<reference evidence="1 2" key="1">
    <citation type="submission" date="2015-12" db="EMBL/GenBank/DDBJ databases">
        <title>Draft genome sequence of Moniliophthora roreri, the causal agent of frosty pod rot of cacao.</title>
        <authorList>
            <person name="Aime M.C."/>
            <person name="Diaz-Valderrama J.R."/>
            <person name="Kijpornyongpan T."/>
            <person name="Phillips-Mora W."/>
        </authorList>
    </citation>
    <scope>NUCLEOTIDE SEQUENCE [LARGE SCALE GENOMIC DNA]</scope>
    <source>
        <strain evidence="1 2">MCA 2952</strain>
    </source>
</reference>
<dbReference type="EMBL" id="LATX01001794">
    <property type="protein sequence ID" value="KTB37970.1"/>
    <property type="molecule type" value="Genomic_DNA"/>
</dbReference>
<accession>A0A0W0FP05</accession>
<evidence type="ECO:0000313" key="1">
    <source>
        <dbReference type="EMBL" id="KTB37970.1"/>
    </source>
</evidence>
<dbReference type="Proteomes" id="UP000054988">
    <property type="component" value="Unassembled WGS sequence"/>
</dbReference>
<name>A0A0W0FP05_MONRR</name>